<keyword evidence="6" id="KW-1185">Reference proteome</keyword>
<dbReference type="InterPro" id="IPR004302">
    <property type="entry name" value="Cellulose/chitin-bd_N"/>
</dbReference>
<accession>A0A5Q0H7D7</accession>
<dbReference type="InterPro" id="IPR012291">
    <property type="entry name" value="CBM2_carb-bd_dom_sf"/>
</dbReference>
<dbReference type="PROSITE" id="PS51173">
    <property type="entry name" value="CBM2"/>
    <property type="match status" value="1"/>
</dbReference>
<proteinExistence type="predicted"/>
<gene>
    <name evidence="5" type="ORF">EKG83_36170</name>
</gene>
<dbReference type="PANTHER" id="PTHR34823">
    <property type="entry name" value="GLCNAC-BINDING PROTEIN A"/>
    <property type="match status" value="1"/>
</dbReference>
<dbReference type="OrthoDB" id="5179374at2"/>
<evidence type="ECO:0000256" key="3">
    <source>
        <dbReference type="SAM" id="Phobius"/>
    </source>
</evidence>
<dbReference type="InterPro" id="IPR014756">
    <property type="entry name" value="Ig_E-set"/>
</dbReference>
<dbReference type="Pfam" id="PF03067">
    <property type="entry name" value="LPMO_10"/>
    <property type="match status" value="1"/>
</dbReference>
<dbReference type="EMBL" id="CP034550">
    <property type="protein sequence ID" value="QFZ22127.1"/>
    <property type="molecule type" value="Genomic_DNA"/>
</dbReference>
<feature type="compositionally biased region" description="Low complexity" evidence="2">
    <location>
        <begin position="263"/>
        <end position="290"/>
    </location>
</feature>
<dbReference type="InterPro" id="IPR008965">
    <property type="entry name" value="CBM2/CBM3_carb-bd_dom_sf"/>
</dbReference>
<dbReference type="GO" id="GO:0030247">
    <property type="term" value="F:polysaccharide binding"/>
    <property type="evidence" value="ECO:0007669"/>
    <property type="project" value="UniProtKB-UniRule"/>
</dbReference>
<protein>
    <submittedName>
        <fullName evidence="5">Chitin-binding protein</fullName>
    </submittedName>
</protein>
<evidence type="ECO:0000259" key="4">
    <source>
        <dbReference type="PROSITE" id="PS51173"/>
    </source>
</evidence>
<dbReference type="GO" id="GO:0004553">
    <property type="term" value="F:hydrolase activity, hydrolyzing O-glycosyl compounds"/>
    <property type="evidence" value="ECO:0007669"/>
    <property type="project" value="InterPro"/>
</dbReference>
<dbReference type="GO" id="GO:0005975">
    <property type="term" value="P:carbohydrate metabolic process"/>
    <property type="evidence" value="ECO:0007669"/>
    <property type="project" value="InterPro"/>
</dbReference>
<dbReference type="Proteomes" id="UP000325787">
    <property type="component" value="Chromosome"/>
</dbReference>
<organism evidence="5 6">
    <name type="scientific">Saccharothrix syringae</name>
    <name type="common">Nocardiopsis syringae</name>
    <dbReference type="NCBI Taxonomy" id="103733"/>
    <lineage>
        <taxon>Bacteria</taxon>
        <taxon>Bacillati</taxon>
        <taxon>Actinomycetota</taxon>
        <taxon>Actinomycetes</taxon>
        <taxon>Pseudonocardiales</taxon>
        <taxon>Pseudonocardiaceae</taxon>
        <taxon>Saccharothrix</taxon>
    </lineage>
</organism>
<reference evidence="6" key="1">
    <citation type="journal article" date="2021" name="Curr. Microbiol.">
        <title>Complete genome of nocamycin-producing strain Saccharothrix syringae NRRL B-16468 reveals the biosynthetic potential for secondary metabolites.</title>
        <authorList>
            <person name="Mo X."/>
            <person name="Yang S."/>
        </authorList>
    </citation>
    <scope>NUCLEOTIDE SEQUENCE [LARGE SCALE GENOMIC DNA]</scope>
    <source>
        <strain evidence="6">ATCC 51364 / DSM 43886 / JCM 6844 / KCTC 9398 / NBRC 14523 / NRRL B-16468 / INA 2240</strain>
    </source>
</reference>
<sequence length="395" mass="41907">MRSRLQSVRFLGAFPDLNEEVDDVKARRWVALAAAGVAGVLVSVLVNVVGAPTASAHGAMMKPGSRTFLCWQDGLTPTGNIQPVNPACSAAVSAGGTNSLYNWFGVLRSDGGGRTRGFIPDGKLCSGGNATYSGFDIARNDYPVTHLTAGANFRWSYNMWAAHPGTFHLYVTKDSWSPTRALAWDDLESTPFHSVTNPPSSGSVGTVDGQYYWNANLPAGKSGRHIIYSVWTRSDSQETFYNCSDVVFDGGNGEVTGVGRGGNTTTTTTSTTTSTSTSTTTSTTTTTSTSNQPGDPNCMAIYKITSSWSGGFQGEVEVMNHSTSAYNGWTARWTYANGQTVNSVWNGVRSGSGAEVVVKNVDWNRTVAPESSVKFGFTASYSGTNSLPTVTCTSP</sequence>
<dbReference type="KEGG" id="ssyi:EKG83_36170"/>
<dbReference type="PANTHER" id="PTHR34823:SF1">
    <property type="entry name" value="CHITIN-BINDING TYPE-4 DOMAIN-CONTAINING PROTEIN"/>
    <property type="match status" value="1"/>
</dbReference>
<feature type="transmembrane region" description="Helical" evidence="3">
    <location>
        <begin position="29"/>
        <end position="50"/>
    </location>
</feature>
<dbReference type="Gene3D" id="2.70.50.50">
    <property type="entry name" value="chitin-binding protein cbp21"/>
    <property type="match status" value="1"/>
</dbReference>
<evidence type="ECO:0000313" key="6">
    <source>
        <dbReference type="Proteomes" id="UP000325787"/>
    </source>
</evidence>
<name>A0A5Q0H7D7_SACSY</name>
<dbReference type="InterPro" id="IPR001919">
    <property type="entry name" value="CBD2"/>
</dbReference>
<feature type="region of interest" description="Disordered" evidence="2">
    <location>
        <begin position="254"/>
        <end position="292"/>
    </location>
</feature>
<dbReference type="AlphaFoldDB" id="A0A5Q0H7D7"/>
<dbReference type="Gene3D" id="2.60.40.290">
    <property type="match status" value="1"/>
</dbReference>
<keyword evidence="3" id="KW-0812">Transmembrane</keyword>
<dbReference type="SUPFAM" id="SSF81296">
    <property type="entry name" value="E set domains"/>
    <property type="match status" value="1"/>
</dbReference>
<keyword evidence="3" id="KW-1133">Transmembrane helix</keyword>
<evidence type="ECO:0000256" key="2">
    <source>
        <dbReference type="SAM" id="MobiDB-lite"/>
    </source>
</evidence>
<dbReference type="InterPro" id="IPR051024">
    <property type="entry name" value="GlcNAc_Chitin_IntDeg"/>
</dbReference>
<feature type="domain" description="CBM2" evidence="4">
    <location>
        <begin position="291"/>
        <end position="395"/>
    </location>
</feature>
<keyword evidence="1" id="KW-0732">Signal</keyword>
<keyword evidence="3" id="KW-0472">Membrane</keyword>
<dbReference type="CDD" id="cd21177">
    <property type="entry name" value="LPMO_AA10"/>
    <property type="match status" value="1"/>
</dbReference>
<dbReference type="SUPFAM" id="SSF49384">
    <property type="entry name" value="Carbohydrate-binding domain"/>
    <property type="match status" value="1"/>
</dbReference>
<dbReference type="Pfam" id="PF00553">
    <property type="entry name" value="CBM_2"/>
    <property type="match status" value="1"/>
</dbReference>
<evidence type="ECO:0000313" key="5">
    <source>
        <dbReference type="EMBL" id="QFZ22127.1"/>
    </source>
</evidence>
<dbReference type="SMART" id="SM00637">
    <property type="entry name" value="CBD_II"/>
    <property type="match status" value="1"/>
</dbReference>
<evidence type="ECO:0000256" key="1">
    <source>
        <dbReference type="ARBA" id="ARBA00022729"/>
    </source>
</evidence>